<evidence type="ECO:0000256" key="7">
    <source>
        <dbReference type="PIRSR" id="PIRSR005096-2"/>
    </source>
</evidence>
<organism evidence="9 10">
    <name type="scientific">Halobacillus andaensis</name>
    <dbReference type="NCBI Taxonomy" id="1176239"/>
    <lineage>
        <taxon>Bacteria</taxon>
        <taxon>Bacillati</taxon>
        <taxon>Bacillota</taxon>
        <taxon>Bacilli</taxon>
        <taxon>Bacillales</taxon>
        <taxon>Bacillaceae</taxon>
        <taxon>Halobacillus</taxon>
    </lineage>
</organism>
<dbReference type="GO" id="GO:0005737">
    <property type="term" value="C:cytoplasm"/>
    <property type="evidence" value="ECO:0007669"/>
    <property type="project" value="TreeGrafter"/>
</dbReference>
<feature type="binding site" evidence="8">
    <location>
        <begin position="175"/>
        <end position="177"/>
    </location>
    <ligand>
        <name>beta-D-galactose</name>
        <dbReference type="ChEBI" id="CHEBI:27667"/>
    </ligand>
</feature>
<evidence type="ECO:0000313" key="10">
    <source>
        <dbReference type="Proteomes" id="UP000660110"/>
    </source>
</evidence>
<evidence type="ECO:0000313" key="9">
    <source>
        <dbReference type="EMBL" id="GGF30076.1"/>
    </source>
</evidence>
<evidence type="ECO:0000256" key="6">
    <source>
        <dbReference type="PIRSR" id="PIRSR005096-1"/>
    </source>
</evidence>
<feature type="active site" description="Proton acceptor" evidence="6">
    <location>
        <position position="309"/>
    </location>
</feature>
<evidence type="ECO:0000256" key="4">
    <source>
        <dbReference type="ARBA" id="ARBA00023277"/>
    </source>
</evidence>
<accession>A0A917B9Q0</accession>
<dbReference type="PANTHER" id="PTHR10091">
    <property type="entry name" value="ALDOSE-1-EPIMERASE"/>
    <property type="match status" value="1"/>
</dbReference>
<reference evidence="9" key="2">
    <citation type="submission" date="2020-09" db="EMBL/GenBank/DDBJ databases">
        <authorList>
            <person name="Sun Q."/>
            <person name="Zhou Y."/>
        </authorList>
    </citation>
    <scope>NUCLEOTIDE SEQUENCE</scope>
    <source>
        <strain evidence="9">CGMCC 1.12153</strain>
    </source>
</reference>
<dbReference type="SUPFAM" id="SSF74650">
    <property type="entry name" value="Galactose mutarotase-like"/>
    <property type="match status" value="1"/>
</dbReference>
<gene>
    <name evidence="9" type="primary">galM</name>
    <name evidence="9" type="ORF">GCM10010954_31530</name>
</gene>
<evidence type="ECO:0000256" key="8">
    <source>
        <dbReference type="PIRSR" id="PIRSR005096-3"/>
    </source>
</evidence>
<keyword evidence="4 5" id="KW-0119">Carbohydrate metabolism</keyword>
<dbReference type="CDD" id="cd09019">
    <property type="entry name" value="galactose_mutarotase_like"/>
    <property type="match status" value="1"/>
</dbReference>
<dbReference type="GO" id="GO:0033499">
    <property type="term" value="P:galactose catabolic process via UDP-galactose, Leloir pathway"/>
    <property type="evidence" value="ECO:0007669"/>
    <property type="project" value="TreeGrafter"/>
</dbReference>
<dbReference type="EMBL" id="BMEL01000004">
    <property type="protein sequence ID" value="GGF30076.1"/>
    <property type="molecule type" value="Genomic_DNA"/>
</dbReference>
<evidence type="ECO:0000256" key="2">
    <source>
        <dbReference type="ARBA" id="ARBA00006206"/>
    </source>
</evidence>
<keyword evidence="3 5" id="KW-0413">Isomerase</keyword>
<dbReference type="NCBIfam" id="NF008277">
    <property type="entry name" value="PRK11055.1"/>
    <property type="match status" value="1"/>
</dbReference>
<dbReference type="GO" id="GO:0006006">
    <property type="term" value="P:glucose metabolic process"/>
    <property type="evidence" value="ECO:0007669"/>
    <property type="project" value="TreeGrafter"/>
</dbReference>
<dbReference type="EC" id="5.1.3.3" evidence="5"/>
<dbReference type="PANTHER" id="PTHR10091:SF0">
    <property type="entry name" value="GALACTOSE MUTAROTASE"/>
    <property type="match status" value="1"/>
</dbReference>
<dbReference type="AlphaFoldDB" id="A0A917B9Q0"/>
<dbReference type="GO" id="GO:0030246">
    <property type="term" value="F:carbohydrate binding"/>
    <property type="evidence" value="ECO:0007669"/>
    <property type="project" value="InterPro"/>
</dbReference>
<dbReference type="InterPro" id="IPR008183">
    <property type="entry name" value="Aldose_1/G6P_1-epimerase"/>
</dbReference>
<name>A0A917B9Q0_HALAA</name>
<evidence type="ECO:0000256" key="5">
    <source>
        <dbReference type="PIRNR" id="PIRNR005096"/>
    </source>
</evidence>
<comment type="catalytic activity">
    <reaction evidence="5">
        <text>alpha-D-glucose = beta-D-glucose</text>
        <dbReference type="Rhea" id="RHEA:10264"/>
        <dbReference type="ChEBI" id="CHEBI:15903"/>
        <dbReference type="ChEBI" id="CHEBI:17925"/>
        <dbReference type="EC" id="5.1.3.3"/>
    </reaction>
</comment>
<reference evidence="9" key="1">
    <citation type="journal article" date="2014" name="Int. J. Syst. Evol. Microbiol.">
        <title>Complete genome sequence of Corynebacterium casei LMG S-19264T (=DSM 44701T), isolated from a smear-ripened cheese.</title>
        <authorList>
            <consortium name="US DOE Joint Genome Institute (JGI-PGF)"/>
            <person name="Walter F."/>
            <person name="Albersmeier A."/>
            <person name="Kalinowski J."/>
            <person name="Ruckert C."/>
        </authorList>
    </citation>
    <scope>NUCLEOTIDE SEQUENCE</scope>
    <source>
        <strain evidence="9">CGMCC 1.12153</strain>
    </source>
</reference>
<comment type="pathway">
    <text evidence="1 5">Carbohydrate metabolism; hexose metabolism.</text>
</comment>
<dbReference type="Proteomes" id="UP000660110">
    <property type="component" value="Unassembled WGS sequence"/>
</dbReference>
<proteinExistence type="inferred from homology"/>
<dbReference type="InterPro" id="IPR015443">
    <property type="entry name" value="Aldose_1-epimerase"/>
</dbReference>
<dbReference type="InterPro" id="IPR047215">
    <property type="entry name" value="Galactose_mutarotase-like"/>
</dbReference>
<keyword evidence="10" id="KW-1185">Reference proteome</keyword>
<dbReference type="InterPro" id="IPR014718">
    <property type="entry name" value="GH-type_carb-bd"/>
</dbReference>
<evidence type="ECO:0000256" key="3">
    <source>
        <dbReference type="ARBA" id="ARBA00023235"/>
    </source>
</evidence>
<dbReference type="GO" id="GO:0004034">
    <property type="term" value="F:aldose 1-epimerase activity"/>
    <property type="evidence" value="ECO:0007669"/>
    <property type="project" value="UniProtKB-EC"/>
</dbReference>
<dbReference type="PIRSF" id="PIRSF005096">
    <property type="entry name" value="GALM"/>
    <property type="match status" value="1"/>
</dbReference>
<dbReference type="Pfam" id="PF01263">
    <property type="entry name" value="Aldose_epim"/>
    <property type="match status" value="1"/>
</dbReference>
<sequence>MEVKEELLPNGWKAFTVENDSGMSIRALNYGGIITEINVPDRRGTIENVVLSYKKYEDYVEDPNYFGALIGRVAGRVDGASFLLNDEMYVLDTNDGDNSLHGGDQGFNKKIWNAAPFQTTSAAGVEFTLEIPDLEGGYPGSLSVKITYQLTNHNQFSIDYQAISDQDTAVTLTNHSYLNLSGNAKRTARDHKMKINSNQFVELDENLIPTGKIKSSEGTPFDLSKESTLQTGLDSSHPQIQLANDGFDHYFIFNETEEEQVSLKDEESGRALRVYTNQPGMVLYTGNNLNSEHLLESGPAQKHSGLCLETQASPASLHHKGFPSILLKANEPYEKKTTFTFETI</sequence>
<protein>
    <recommendedName>
        <fullName evidence="5">Aldose 1-epimerase</fullName>
        <ecNumber evidence="5">5.1.3.3</ecNumber>
    </recommendedName>
</protein>
<evidence type="ECO:0000256" key="1">
    <source>
        <dbReference type="ARBA" id="ARBA00005028"/>
    </source>
</evidence>
<dbReference type="Gene3D" id="2.70.98.10">
    <property type="match status" value="1"/>
</dbReference>
<dbReference type="InterPro" id="IPR011013">
    <property type="entry name" value="Gal_mutarotase_sf_dom"/>
</dbReference>
<dbReference type="RefSeq" id="WP_188378472.1">
    <property type="nucleotide sequence ID" value="NZ_BMEL01000004.1"/>
</dbReference>
<comment type="similarity">
    <text evidence="2 5">Belongs to the aldose epimerase family.</text>
</comment>
<comment type="caution">
    <text evidence="9">The sequence shown here is derived from an EMBL/GenBank/DDBJ whole genome shotgun (WGS) entry which is preliminary data.</text>
</comment>
<feature type="binding site" evidence="7">
    <location>
        <position position="248"/>
    </location>
    <ligand>
        <name>beta-D-galactose</name>
        <dbReference type="ChEBI" id="CHEBI:27667"/>
    </ligand>
</feature>
<feature type="active site" description="Proton donor" evidence="6">
    <location>
        <position position="175"/>
    </location>
</feature>